<dbReference type="HOGENOM" id="CLU_007948_0_3_5"/>
<dbReference type="Pfam" id="PF01699">
    <property type="entry name" value="Na_Ca_ex"/>
    <property type="match status" value="2"/>
</dbReference>
<dbReference type="AlphaFoldDB" id="F2J375"/>
<keyword evidence="3 5" id="KW-1133">Transmembrane helix</keyword>
<feature type="transmembrane region" description="Helical" evidence="5">
    <location>
        <begin position="201"/>
        <end position="225"/>
    </location>
</feature>
<evidence type="ECO:0000256" key="1">
    <source>
        <dbReference type="ARBA" id="ARBA00004141"/>
    </source>
</evidence>
<dbReference type="InterPro" id="IPR004837">
    <property type="entry name" value="NaCa_Exmemb"/>
</dbReference>
<dbReference type="PANTHER" id="PTHR10846:SF8">
    <property type="entry name" value="INNER MEMBRANE PROTEIN YRBG"/>
    <property type="match status" value="1"/>
</dbReference>
<dbReference type="PATRIC" id="fig|991905.3.peg.1495"/>
<dbReference type="GO" id="GO:0006874">
    <property type="term" value="P:intracellular calcium ion homeostasis"/>
    <property type="evidence" value="ECO:0007669"/>
    <property type="project" value="TreeGrafter"/>
</dbReference>
<dbReference type="KEGG" id="pgv:SL003B_1454"/>
<feature type="transmembrane region" description="Helical" evidence="5">
    <location>
        <begin position="292"/>
        <end position="309"/>
    </location>
</feature>
<protein>
    <submittedName>
        <fullName evidence="7">K+-dependent Na+/Ca+ exchanger-like protein</fullName>
    </submittedName>
</protein>
<feature type="transmembrane region" description="Helical" evidence="5">
    <location>
        <begin position="35"/>
        <end position="56"/>
    </location>
</feature>
<dbReference type="InterPro" id="IPR044880">
    <property type="entry name" value="NCX_ion-bd_dom_sf"/>
</dbReference>
<name>F2J375_POLGS</name>
<organism evidence="7 8">
    <name type="scientific">Polymorphum gilvum (strain LMG 25793 / CGMCC 1.9160 / SL003B-26A1)</name>
    <dbReference type="NCBI Taxonomy" id="991905"/>
    <lineage>
        <taxon>Bacteria</taxon>
        <taxon>Pseudomonadati</taxon>
        <taxon>Pseudomonadota</taxon>
        <taxon>Alphaproteobacteria</taxon>
        <taxon>Rhodobacterales</taxon>
        <taxon>Paracoccaceae</taxon>
        <taxon>Polymorphum</taxon>
    </lineage>
</organism>
<keyword evidence="4 5" id="KW-0472">Membrane</keyword>
<sequence>MLAETAFLVLGLVLLFAGGEGLVRGAVSLAARLGMPPLIIGLTVVGFGTSMPELVVSVKAAFQSSPDIAVGNVVGSNTANILLILGAAALISPIPTAIPGIRRDLAVMLAAALVMLALGLLGHVGRGTGLVMAATLALYVGYAAWSARTDHTGEDAAHAAVLPLWKELAALLAGLVALVAGADFLVGSASAIARSLGISEAVIGLTVVAVGTSLPELATSVVAAFRRHSEIAIGNVVGSNVFNVLGILGVAAALHPLHIAPQMARFDIPLMLAVSLGLVGLLLALGRLSRPVGAGFLASYGAYCAWLFATTPGI</sequence>
<dbReference type="EMBL" id="CP002568">
    <property type="protein sequence ID" value="ADZ69882.1"/>
    <property type="molecule type" value="Genomic_DNA"/>
</dbReference>
<feature type="transmembrane region" description="Helical" evidence="5">
    <location>
        <begin position="168"/>
        <end position="189"/>
    </location>
</feature>
<feature type="transmembrane region" description="Helical" evidence="5">
    <location>
        <begin position="231"/>
        <end position="254"/>
    </location>
</feature>
<dbReference type="Gene3D" id="1.20.1420.30">
    <property type="entry name" value="NCX, central ion-binding region"/>
    <property type="match status" value="2"/>
</dbReference>
<feature type="domain" description="Sodium/calcium exchanger membrane region" evidence="6">
    <location>
        <begin position="5"/>
        <end position="143"/>
    </location>
</feature>
<gene>
    <name evidence="7" type="ordered locus">SL003B_1454</name>
</gene>
<keyword evidence="8" id="KW-1185">Reference proteome</keyword>
<dbReference type="OrthoDB" id="9794225at2"/>
<feature type="transmembrane region" description="Helical" evidence="5">
    <location>
        <begin position="68"/>
        <end position="93"/>
    </location>
</feature>
<reference evidence="7 8" key="1">
    <citation type="journal article" date="2011" name="J. Bacteriol.">
        <title>Complete genome sequence of Polymorphum gilvum SL003B-26A1T, a crude oil-degrading bacterium from oil-polluted saline soil.</title>
        <authorList>
            <person name="Li S.G."/>
            <person name="Tang Y.Q."/>
            <person name="Nie Y."/>
            <person name="Cai M."/>
            <person name="Wu X.L."/>
        </authorList>
    </citation>
    <scope>NUCLEOTIDE SEQUENCE [LARGE SCALE GENOMIC DNA]</scope>
    <source>
        <strain evidence="8">LMG 25793 / CGMCC 1.9160 / SL003B-26A1</strain>
    </source>
</reference>
<dbReference type="PANTHER" id="PTHR10846">
    <property type="entry name" value="SODIUM/POTASSIUM/CALCIUM EXCHANGER"/>
    <property type="match status" value="1"/>
</dbReference>
<evidence type="ECO:0000313" key="7">
    <source>
        <dbReference type="EMBL" id="ADZ69882.1"/>
    </source>
</evidence>
<feature type="transmembrane region" description="Helical" evidence="5">
    <location>
        <begin position="105"/>
        <end position="122"/>
    </location>
</feature>
<dbReference type="GO" id="GO:0005886">
    <property type="term" value="C:plasma membrane"/>
    <property type="evidence" value="ECO:0007669"/>
    <property type="project" value="TreeGrafter"/>
</dbReference>
<keyword evidence="2 5" id="KW-0812">Transmembrane</keyword>
<dbReference type="Proteomes" id="UP000008130">
    <property type="component" value="Chromosome"/>
</dbReference>
<feature type="domain" description="Sodium/calcium exchanger membrane region" evidence="6">
    <location>
        <begin position="168"/>
        <end position="308"/>
    </location>
</feature>
<dbReference type="GO" id="GO:0008273">
    <property type="term" value="F:calcium, potassium:sodium antiporter activity"/>
    <property type="evidence" value="ECO:0007669"/>
    <property type="project" value="TreeGrafter"/>
</dbReference>
<evidence type="ECO:0000256" key="2">
    <source>
        <dbReference type="ARBA" id="ARBA00022692"/>
    </source>
</evidence>
<comment type="subcellular location">
    <subcellularLocation>
        <location evidence="1">Membrane</location>
        <topology evidence="1">Multi-pass membrane protein</topology>
    </subcellularLocation>
</comment>
<feature type="transmembrane region" description="Helical" evidence="5">
    <location>
        <begin position="266"/>
        <end position="286"/>
    </location>
</feature>
<dbReference type="InterPro" id="IPR004481">
    <property type="entry name" value="K/Na/Ca-exchanger"/>
</dbReference>
<evidence type="ECO:0000256" key="5">
    <source>
        <dbReference type="SAM" id="Phobius"/>
    </source>
</evidence>
<dbReference type="STRING" id="991905.SL003B_1454"/>
<proteinExistence type="predicted"/>
<evidence type="ECO:0000256" key="4">
    <source>
        <dbReference type="ARBA" id="ARBA00023136"/>
    </source>
</evidence>
<evidence type="ECO:0000313" key="8">
    <source>
        <dbReference type="Proteomes" id="UP000008130"/>
    </source>
</evidence>
<dbReference type="GO" id="GO:0005262">
    <property type="term" value="F:calcium channel activity"/>
    <property type="evidence" value="ECO:0007669"/>
    <property type="project" value="TreeGrafter"/>
</dbReference>
<dbReference type="RefSeq" id="WP_013652199.1">
    <property type="nucleotide sequence ID" value="NC_015259.1"/>
</dbReference>
<accession>F2J375</accession>
<dbReference type="eggNOG" id="COG0530">
    <property type="taxonomic scope" value="Bacteria"/>
</dbReference>
<feature type="transmembrane region" description="Helical" evidence="5">
    <location>
        <begin position="129"/>
        <end position="148"/>
    </location>
</feature>
<evidence type="ECO:0000259" key="6">
    <source>
        <dbReference type="Pfam" id="PF01699"/>
    </source>
</evidence>
<evidence type="ECO:0000256" key="3">
    <source>
        <dbReference type="ARBA" id="ARBA00022989"/>
    </source>
</evidence>
<dbReference type="NCBIfam" id="TIGR00367">
    <property type="entry name" value="calcium/sodium antiporter"/>
    <property type="match status" value="1"/>
</dbReference>